<keyword evidence="1" id="KW-0175">Coiled coil</keyword>
<dbReference type="InterPro" id="IPR023346">
    <property type="entry name" value="Lysozyme-like_dom_sf"/>
</dbReference>
<dbReference type="Proteomes" id="UP000199412">
    <property type="component" value="Unassembled WGS sequence"/>
</dbReference>
<proteinExistence type="predicted"/>
<keyword evidence="2" id="KW-0732">Signal</keyword>
<feature type="chain" id="PRO_5011534668" evidence="2">
    <location>
        <begin position="31"/>
        <end position="268"/>
    </location>
</feature>
<feature type="signal peptide" evidence="2">
    <location>
        <begin position="1"/>
        <end position="30"/>
    </location>
</feature>
<dbReference type="AlphaFoldDB" id="A0A1G7F230"/>
<dbReference type="SUPFAM" id="SSF53955">
    <property type="entry name" value="Lysozyme-like"/>
    <property type="match status" value="1"/>
</dbReference>
<dbReference type="OrthoDB" id="5945995at2"/>
<name>A0A1G7F230_9PROT</name>
<accession>A0A1G7F230</accession>
<evidence type="ECO:0000256" key="2">
    <source>
        <dbReference type="SAM" id="SignalP"/>
    </source>
</evidence>
<evidence type="ECO:0000313" key="3">
    <source>
        <dbReference type="EMBL" id="SDE69786.1"/>
    </source>
</evidence>
<feature type="coiled-coil region" evidence="1">
    <location>
        <begin position="210"/>
        <end position="237"/>
    </location>
</feature>
<sequence>MFAAMFRSHRLSVVLSALMALGLGASPVLADAPPRAPSYADDVCYEQTSTQEQVNGIPAQVLTAISMVESGRWNERRGARIAWPWTVTNGKDGRFFQTKAEAIAHVRALQARGETNIDVGCMQINLYYHGDAFPTLDKAFEPAANVRYAVGFLTRLHAETGSWTRAVARYHSATPVYAERYMNKFRIAWQEAQENAVVAGLPPVHDIVARAAEIEAARQAERQRLEAEQEVERAAARAFAESWRAERLREYRAQREARAATRGTRDAS</sequence>
<keyword evidence="4" id="KW-1185">Reference proteome</keyword>
<protein>
    <submittedName>
        <fullName evidence="3">Transglycosylase SLT domain-containing protein</fullName>
    </submittedName>
</protein>
<evidence type="ECO:0000313" key="4">
    <source>
        <dbReference type="Proteomes" id="UP000199412"/>
    </source>
</evidence>
<gene>
    <name evidence="3" type="ORF">SAMN05421720_11074</name>
</gene>
<reference evidence="3 4" key="1">
    <citation type="submission" date="2016-10" db="EMBL/GenBank/DDBJ databases">
        <authorList>
            <person name="de Groot N.N."/>
        </authorList>
    </citation>
    <scope>NUCLEOTIDE SEQUENCE [LARGE SCALE GENOMIC DNA]</scope>
    <source>
        <strain evidence="3 4">ATCC 700224</strain>
    </source>
</reference>
<dbReference type="EMBL" id="FNAP01000010">
    <property type="protein sequence ID" value="SDE69786.1"/>
    <property type="molecule type" value="Genomic_DNA"/>
</dbReference>
<dbReference type="RefSeq" id="WP_143027194.1">
    <property type="nucleotide sequence ID" value="NZ_FNAP01000010.1"/>
</dbReference>
<dbReference type="Gene3D" id="1.10.530.10">
    <property type="match status" value="1"/>
</dbReference>
<organism evidence="3 4">
    <name type="scientific">Rhodospira trueperi</name>
    <dbReference type="NCBI Taxonomy" id="69960"/>
    <lineage>
        <taxon>Bacteria</taxon>
        <taxon>Pseudomonadati</taxon>
        <taxon>Pseudomonadota</taxon>
        <taxon>Alphaproteobacteria</taxon>
        <taxon>Rhodospirillales</taxon>
        <taxon>Rhodospirillaceae</taxon>
        <taxon>Rhodospira</taxon>
    </lineage>
</organism>
<dbReference type="STRING" id="69960.SAMN05421720_11074"/>
<evidence type="ECO:0000256" key="1">
    <source>
        <dbReference type="SAM" id="Coils"/>
    </source>
</evidence>